<evidence type="ECO:0000313" key="5">
    <source>
        <dbReference type="Proteomes" id="UP000078200"/>
    </source>
</evidence>
<dbReference type="GO" id="GO:0007010">
    <property type="term" value="P:cytoskeleton organization"/>
    <property type="evidence" value="ECO:0007669"/>
    <property type="project" value="TreeGrafter"/>
</dbReference>
<keyword evidence="5" id="KW-1185">Reference proteome</keyword>
<keyword evidence="1" id="KW-0433">Leucine-rich repeat</keyword>
<evidence type="ECO:0000256" key="3">
    <source>
        <dbReference type="SAM" id="MobiDB-lite"/>
    </source>
</evidence>
<dbReference type="InterPro" id="IPR032675">
    <property type="entry name" value="LRR_dom_sf"/>
</dbReference>
<dbReference type="GO" id="GO:0036064">
    <property type="term" value="C:ciliary basal body"/>
    <property type="evidence" value="ECO:0007669"/>
    <property type="project" value="UniProtKB-ARBA"/>
</dbReference>
<proteinExistence type="predicted"/>
<keyword evidence="2" id="KW-0677">Repeat</keyword>
<dbReference type="VEuPathDB" id="VectorBase:GAUT025399"/>
<feature type="compositionally biased region" description="Low complexity" evidence="3">
    <location>
        <begin position="185"/>
        <end position="199"/>
    </location>
</feature>
<dbReference type="PROSITE" id="PS51450">
    <property type="entry name" value="LRR"/>
    <property type="match status" value="1"/>
</dbReference>
<feature type="region of interest" description="Disordered" evidence="3">
    <location>
        <begin position="94"/>
        <end position="241"/>
    </location>
</feature>
<evidence type="ECO:0000313" key="4">
    <source>
        <dbReference type="EnsemblMetazoa" id="GAUT025399-PA"/>
    </source>
</evidence>
<dbReference type="STRING" id="7395.A0A1A9V4B7"/>
<organism evidence="4 5">
    <name type="scientific">Glossina austeni</name>
    <name type="common">Savannah tsetse fly</name>
    <dbReference type="NCBI Taxonomy" id="7395"/>
    <lineage>
        <taxon>Eukaryota</taxon>
        <taxon>Metazoa</taxon>
        <taxon>Ecdysozoa</taxon>
        <taxon>Arthropoda</taxon>
        <taxon>Hexapoda</taxon>
        <taxon>Insecta</taxon>
        <taxon>Pterygota</taxon>
        <taxon>Neoptera</taxon>
        <taxon>Endopterygota</taxon>
        <taxon>Diptera</taxon>
        <taxon>Brachycera</taxon>
        <taxon>Muscomorpha</taxon>
        <taxon>Hippoboscoidea</taxon>
        <taxon>Glossinidae</taxon>
        <taxon>Glossina</taxon>
    </lineage>
</organism>
<dbReference type="Proteomes" id="UP000078200">
    <property type="component" value="Unassembled WGS sequence"/>
</dbReference>
<sequence>MRGVEVLALSVNKITTLQPFEDCQKLQELYLRKNNIQDLNEIAYLQNLPNLKYLWLEENPCCDRAGTNYRSIVLRALPNLKKLDNVEVTPEEVKEATKVGSNSGSGTIVPDDEPYEDAFGNHAQHHSQQQTLQHQSYDAQHQQNNHNQQQHQRQPSQATQQYHQSSQYHQRRSSSPQKEKANLNQPHQQHPQQQQQQQPSPTTTDESVSEMNHNNNSSKASTPSQEYYQTDRTPYPGHYRHSQTDLTEWEEHHQHQNLNHNPYGSTATLHSVSARRSAGHDRQESMERYSLRNGRDNSDWEDDRDRRSRRPDGRFADSASTVSTAVLNHYASYHRRPINRSSNLLSATLCLIKELDYSSLEVVEHAVRCRIDELSAD</sequence>
<reference evidence="4" key="1">
    <citation type="submission" date="2020-05" db="UniProtKB">
        <authorList>
            <consortium name="EnsemblMetazoa"/>
        </authorList>
    </citation>
    <scope>IDENTIFICATION</scope>
    <source>
        <strain evidence="4">TTRI</strain>
    </source>
</reference>
<evidence type="ECO:0000256" key="2">
    <source>
        <dbReference type="ARBA" id="ARBA00022737"/>
    </source>
</evidence>
<dbReference type="GO" id="GO:0097733">
    <property type="term" value="C:photoreceptor cell cilium"/>
    <property type="evidence" value="ECO:0007669"/>
    <property type="project" value="UniProtKB-ARBA"/>
</dbReference>
<feature type="region of interest" description="Disordered" evidence="3">
    <location>
        <begin position="271"/>
        <end position="317"/>
    </location>
</feature>
<dbReference type="PANTHER" id="PTHR18849">
    <property type="entry name" value="LEUCINE RICH REPEAT PROTEIN"/>
    <property type="match status" value="1"/>
</dbReference>
<feature type="compositionally biased region" description="Polar residues" evidence="3">
    <location>
        <begin position="200"/>
        <end position="232"/>
    </location>
</feature>
<dbReference type="Pfam" id="PF14580">
    <property type="entry name" value="LRR_9"/>
    <property type="match status" value="1"/>
</dbReference>
<dbReference type="InterPro" id="IPR001611">
    <property type="entry name" value="Leu-rich_rpt"/>
</dbReference>
<dbReference type="SUPFAM" id="SSF52058">
    <property type="entry name" value="L domain-like"/>
    <property type="match status" value="1"/>
</dbReference>
<evidence type="ECO:0000256" key="1">
    <source>
        <dbReference type="ARBA" id="ARBA00022614"/>
    </source>
</evidence>
<dbReference type="PANTHER" id="PTHR18849:SF0">
    <property type="entry name" value="CILIA- AND FLAGELLA-ASSOCIATED PROTEIN 410-RELATED"/>
    <property type="match status" value="1"/>
</dbReference>
<dbReference type="EnsemblMetazoa" id="GAUT025399-RA">
    <property type="protein sequence ID" value="GAUT025399-PA"/>
    <property type="gene ID" value="GAUT025399"/>
</dbReference>
<accession>A0A1A9V4B7</accession>
<feature type="compositionally biased region" description="Basic and acidic residues" evidence="3">
    <location>
        <begin position="278"/>
        <end position="315"/>
    </location>
</feature>
<dbReference type="FunFam" id="3.80.10.10:FF:000094">
    <property type="entry name" value="protein C21orf2 isoform X1"/>
    <property type="match status" value="1"/>
</dbReference>
<dbReference type="Gene3D" id="3.80.10.10">
    <property type="entry name" value="Ribonuclease Inhibitor"/>
    <property type="match status" value="1"/>
</dbReference>
<name>A0A1A9V4B7_GLOAU</name>
<dbReference type="AlphaFoldDB" id="A0A1A9V4B7"/>
<protein>
    <recommendedName>
        <fullName evidence="6">U2A'/phosphoprotein 32 family A C-terminal domain-containing protein</fullName>
    </recommendedName>
</protein>
<evidence type="ECO:0008006" key="6">
    <source>
        <dbReference type="Google" id="ProtNLM"/>
    </source>
</evidence>
<feature type="compositionally biased region" description="Low complexity" evidence="3">
    <location>
        <begin position="126"/>
        <end position="168"/>
    </location>
</feature>